<feature type="domain" description="RING-type" evidence="16">
    <location>
        <begin position="128"/>
        <end position="170"/>
    </location>
</feature>
<gene>
    <name evidence="17" type="ORF">FPE_LOCUS32431</name>
</gene>
<dbReference type="PROSITE" id="PS50089">
    <property type="entry name" value="ZF_RING_2"/>
    <property type="match status" value="1"/>
</dbReference>
<dbReference type="InterPro" id="IPR013083">
    <property type="entry name" value="Znf_RING/FYVE/PHD"/>
</dbReference>
<keyword evidence="18" id="KW-1185">Reference proteome</keyword>
<dbReference type="AlphaFoldDB" id="A0AAD2AFB9"/>
<dbReference type="GO" id="GO:0016020">
    <property type="term" value="C:membrane"/>
    <property type="evidence" value="ECO:0007669"/>
    <property type="project" value="UniProtKB-SubCell"/>
</dbReference>
<dbReference type="PANTHER" id="PTHR14155:SF521">
    <property type="entry name" value="RING-H2 FINGER PROTEIN ATL30"/>
    <property type="match status" value="1"/>
</dbReference>
<evidence type="ECO:0000256" key="7">
    <source>
        <dbReference type="ARBA" id="ARBA00022723"/>
    </source>
</evidence>
<comment type="catalytic activity">
    <reaction evidence="1">
        <text>S-ubiquitinyl-[E2 ubiquitin-conjugating enzyme]-L-cysteine + [acceptor protein]-L-lysine = [E2 ubiquitin-conjugating enzyme]-L-cysteine + N(6)-ubiquitinyl-[acceptor protein]-L-lysine.</text>
        <dbReference type="EC" id="2.3.2.27"/>
    </reaction>
</comment>
<comment type="pathway">
    <text evidence="3">Protein modification; protein ubiquitination.</text>
</comment>
<evidence type="ECO:0000256" key="4">
    <source>
        <dbReference type="ARBA" id="ARBA00012483"/>
    </source>
</evidence>
<reference evidence="17" key="1">
    <citation type="submission" date="2023-05" db="EMBL/GenBank/DDBJ databases">
        <authorList>
            <person name="Huff M."/>
        </authorList>
    </citation>
    <scope>NUCLEOTIDE SEQUENCE</scope>
</reference>
<accession>A0AAD2AFB9</accession>
<name>A0AAD2AFB9_9LAMI</name>
<evidence type="ECO:0000256" key="11">
    <source>
        <dbReference type="ARBA" id="ARBA00022989"/>
    </source>
</evidence>
<keyword evidence="9" id="KW-0833">Ubl conjugation pathway</keyword>
<dbReference type="GO" id="GO:0008270">
    <property type="term" value="F:zinc ion binding"/>
    <property type="evidence" value="ECO:0007669"/>
    <property type="project" value="UniProtKB-KW"/>
</dbReference>
<evidence type="ECO:0000256" key="3">
    <source>
        <dbReference type="ARBA" id="ARBA00004906"/>
    </source>
</evidence>
<organism evidence="17 18">
    <name type="scientific">Fraxinus pennsylvanica</name>
    <dbReference type="NCBI Taxonomy" id="56036"/>
    <lineage>
        <taxon>Eukaryota</taxon>
        <taxon>Viridiplantae</taxon>
        <taxon>Streptophyta</taxon>
        <taxon>Embryophyta</taxon>
        <taxon>Tracheophyta</taxon>
        <taxon>Spermatophyta</taxon>
        <taxon>Magnoliopsida</taxon>
        <taxon>eudicotyledons</taxon>
        <taxon>Gunneridae</taxon>
        <taxon>Pentapetalae</taxon>
        <taxon>asterids</taxon>
        <taxon>lamiids</taxon>
        <taxon>Lamiales</taxon>
        <taxon>Oleaceae</taxon>
        <taxon>Oleeae</taxon>
        <taxon>Fraxinus</taxon>
    </lineage>
</organism>
<dbReference type="EC" id="2.3.2.27" evidence="4"/>
<evidence type="ECO:0000256" key="1">
    <source>
        <dbReference type="ARBA" id="ARBA00000900"/>
    </source>
</evidence>
<dbReference type="Proteomes" id="UP000834106">
    <property type="component" value="Chromosome 21"/>
</dbReference>
<evidence type="ECO:0000256" key="14">
    <source>
        <dbReference type="PROSITE-ProRule" id="PRU00175"/>
    </source>
</evidence>
<evidence type="ECO:0000256" key="12">
    <source>
        <dbReference type="ARBA" id="ARBA00023136"/>
    </source>
</evidence>
<dbReference type="InterPro" id="IPR001841">
    <property type="entry name" value="Znf_RING"/>
</dbReference>
<keyword evidence="10" id="KW-0862">Zinc</keyword>
<keyword evidence="8 14" id="KW-0863">Zinc-finger</keyword>
<dbReference type="GO" id="GO:0061630">
    <property type="term" value="F:ubiquitin protein ligase activity"/>
    <property type="evidence" value="ECO:0007669"/>
    <property type="project" value="UniProtKB-EC"/>
</dbReference>
<dbReference type="Pfam" id="PF13639">
    <property type="entry name" value="zf-RING_2"/>
    <property type="match status" value="1"/>
</dbReference>
<dbReference type="EMBL" id="OU503056">
    <property type="protein sequence ID" value="CAI9785001.1"/>
    <property type="molecule type" value="Genomic_DNA"/>
</dbReference>
<evidence type="ECO:0000256" key="2">
    <source>
        <dbReference type="ARBA" id="ARBA00004167"/>
    </source>
</evidence>
<protein>
    <recommendedName>
        <fullName evidence="4">RING-type E3 ubiquitin transferase</fullName>
        <ecNumber evidence="4">2.3.2.27</ecNumber>
    </recommendedName>
</protein>
<evidence type="ECO:0000256" key="10">
    <source>
        <dbReference type="ARBA" id="ARBA00022833"/>
    </source>
</evidence>
<dbReference type="PANTHER" id="PTHR14155">
    <property type="entry name" value="RING FINGER DOMAIN-CONTAINING"/>
    <property type="match status" value="1"/>
</dbReference>
<evidence type="ECO:0000256" key="5">
    <source>
        <dbReference type="ARBA" id="ARBA00022679"/>
    </source>
</evidence>
<dbReference type="FunFam" id="3.30.40.10:FF:000187">
    <property type="entry name" value="E3 ubiquitin-protein ligase ATL6"/>
    <property type="match status" value="1"/>
</dbReference>
<keyword evidence="5" id="KW-0808">Transferase</keyword>
<proteinExistence type="inferred from homology"/>
<dbReference type="SUPFAM" id="SSF57850">
    <property type="entry name" value="RING/U-box"/>
    <property type="match status" value="1"/>
</dbReference>
<dbReference type="CDD" id="cd16461">
    <property type="entry name" value="RING-H2_EL5-like"/>
    <property type="match status" value="1"/>
</dbReference>
<evidence type="ECO:0000256" key="15">
    <source>
        <dbReference type="SAM" id="Phobius"/>
    </source>
</evidence>
<evidence type="ECO:0000256" key="13">
    <source>
        <dbReference type="ARBA" id="ARBA00024209"/>
    </source>
</evidence>
<evidence type="ECO:0000313" key="17">
    <source>
        <dbReference type="EMBL" id="CAI9785001.1"/>
    </source>
</evidence>
<keyword evidence="6 15" id="KW-0812">Transmembrane</keyword>
<evidence type="ECO:0000256" key="9">
    <source>
        <dbReference type="ARBA" id="ARBA00022786"/>
    </source>
</evidence>
<feature type="transmembrane region" description="Helical" evidence="15">
    <location>
        <begin position="41"/>
        <end position="66"/>
    </location>
</feature>
<keyword evidence="11 15" id="KW-1133">Transmembrane helix</keyword>
<evidence type="ECO:0000256" key="8">
    <source>
        <dbReference type="ARBA" id="ARBA00022771"/>
    </source>
</evidence>
<comment type="subcellular location">
    <subcellularLocation>
        <location evidence="2">Membrane</location>
        <topology evidence="2">Single-pass membrane protein</topology>
    </subcellularLocation>
</comment>
<comment type="similarity">
    <text evidence="13">Belongs to the RING-type zinc finger family. ATL subfamily.</text>
</comment>
<evidence type="ECO:0000313" key="18">
    <source>
        <dbReference type="Proteomes" id="UP000834106"/>
    </source>
</evidence>
<evidence type="ECO:0000256" key="6">
    <source>
        <dbReference type="ARBA" id="ARBA00022692"/>
    </source>
</evidence>
<sequence>MATGSVKPASPSPREYTAPTIKALMATGSVKPASPSHTDYIAPPITVTLTLVLLVFFFVGFFSLYFCRCFLQNLIYTWHLRHSPNGTPVEGPAPNDARGLDKLIIQSFPSFTYSTVKDCRKEKYGLECAVCLDEFSDNDVLRLVIFCNHVFHQECIDLWFESHKTCPVCRRNLDSPTQSPMKSPLSIYSNSINDIVQENEQVDGSFHITIEEDKGDQTLDSTAAHEQVYPPPLNEIDKFSRSHSTGHSIVRTKEEEEDKFTLRLPEHVKTKLIKGHSSSRSWTTYGEYKTKANLGNSNLGEASGLSSFGDINKV</sequence>
<dbReference type="InterPro" id="IPR053238">
    <property type="entry name" value="RING-H2_zinc_finger"/>
</dbReference>
<dbReference type="Gene3D" id="3.30.40.10">
    <property type="entry name" value="Zinc/RING finger domain, C3HC4 (zinc finger)"/>
    <property type="match status" value="1"/>
</dbReference>
<keyword evidence="12 15" id="KW-0472">Membrane</keyword>
<dbReference type="SMART" id="SM00184">
    <property type="entry name" value="RING"/>
    <property type="match status" value="1"/>
</dbReference>
<keyword evidence="7" id="KW-0479">Metal-binding</keyword>
<evidence type="ECO:0000259" key="16">
    <source>
        <dbReference type="PROSITE" id="PS50089"/>
    </source>
</evidence>